<dbReference type="InParanoid" id="D8UDC8"/>
<protein>
    <submittedName>
        <fullName evidence="1">Uncharacterized protein</fullName>
    </submittedName>
</protein>
<keyword evidence="2" id="KW-1185">Reference proteome</keyword>
<reference evidence="1 2" key="1">
    <citation type="journal article" date="2010" name="Science">
        <title>Genomic analysis of organismal complexity in the multicellular green alga Volvox carteri.</title>
        <authorList>
            <person name="Prochnik S.E."/>
            <person name="Umen J."/>
            <person name="Nedelcu A.M."/>
            <person name="Hallmann A."/>
            <person name="Miller S.M."/>
            <person name="Nishii I."/>
            <person name="Ferris P."/>
            <person name="Kuo A."/>
            <person name="Mitros T."/>
            <person name="Fritz-Laylin L.K."/>
            <person name="Hellsten U."/>
            <person name="Chapman J."/>
            <person name="Simakov O."/>
            <person name="Rensing S.A."/>
            <person name="Terry A."/>
            <person name="Pangilinan J."/>
            <person name="Kapitonov V."/>
            <person name="Jurka J."/>
            <person name="Salamov A."/>
            <person name="Shapiro H."/>
            <person name="Schmutz J."/>
            <person name="Grimwood J."/>
            <person name="Lindquist E."/>
            <person name="Lucas S."/>
            <person name="Grigoriev I.V."/>
            <person name="Schmitt R."/>
            <person name="Kirk D."/>
            <person name="Rokhsar D.S."/>
        </authorList>
    </citation>
    <scope>NUCLEOTIDE SEQUENCE [LARGE SCALE GENOMIC DNA]</scope>
    <source>
        <strain evidence="2">f. Nagariensis / Eve</strain>
    </source>
</reference>
<organism evidence="2">
    <name type="scientific">Volvox carteri f. nagariensis</name>
    <dbReference type="NCBI Taxonomy" id="3068"/>
    <lineage>
        <taxon>Eukaryota</taxon>
        <taxon>Viridiplantae</taxon>
        <taxon>Chlorophyta</taxon>
        <taxon>core chlorophytes</taxon>
        <taxon>Chlorophyceae</taxon>
        <taxon>CS clade</taxon>
        <taxon>Chlamydomonadales</taxon>
        <taxon>Volvocaceae</taxon>
        <taxon>Volvox</taxon>
    </lineage>
</organism>
<dbReference type="Proteomes" id="UP000001058">
    <property type="component" value="Unassembled WGS sequence"/>
</dbReference>
<gene>
    <name evidence="1" type="ORF">VOLCADRAFT_107333</name>
</gene>
<dbReference type="RefSeq" id="XP_002956685.1">
    <property type="nucleotide sequence ID" value="XM_002956639.1"/>
</dbReference>
<sequence>MVSDAKEVFTPGSVEVYDRTGIRLLVFPGAWALGDGLFAVGASPPTYVVLKSLI</sequence>
<evidence type="ECO:0000313" key="1">
    <source>
        <dbReference type="EMBL" id="EFJ42287.1"/>
    </source>
</evidence>
<name>D8UDC8_VOLCA</name>
<dbReference type="AlphaFoldDB" id="D8UDC8"/>
<proteinExistence type="predicted"/>
<dbReference type="GeneID" id="9627641"/>
<dbReference type="KEGG" id="vcn:VOLCADRAFT_107333"/>
<evidence type="ECO:0000313" key="2">
    <source>
        <dbReference type="Proteomes" id="UP000001058"/>
    </source>
</evidence>
<dbReference type="EMBL" id="GL378384">
    <property type="protein sequence ID" value="EFJ42287.1"/>
    <property type="molecule type" value="Genomic_DNA"/>
</dbReference>
<accession>D8UDC8</accession>